<dbReference type="PROSITE" id="PS51186">
    <property type="entry name" value="GNAT"/>
    <property type="match status" value="1"/>
</dbReference>
<keyword evidence="4" id="KW-1185">Reference proteome</keyword>
<evidence type="ECO:0000259" key="2">
    <source>
        <dbReference type="PROSITE" id="PS51186"/>
    </source>
</evidence>
<dbReference type="PANTHER" id="PTHR13947">
    <property type="entry name" value="GNAT FAMILY N-ACETYLTRANSFERASE"/>
    <property type="match status" value="1"/>
</dbReference>
<evidence type="ECO:0000313" key="4">
    <source>
        <dbReference type="Proteomes" id="UP000648257"/>
    </source>
</evidence>
<dbReference type="SUPFAM" id="SSF55729">
    <property type="entry name" value="Acyl-CoA N-acyltransferases (Nat)"/>
    <property type="match status" value="1"/>
</dbReference>
<dbReference type="Pfam" id="PF00583">
    <property type="entry name" value="Acetyltransf_1"/>
    <property type="match status" value="1"/>
</dbReference>
<evidence type="ECO:0000313" key="3">
    <source>
        <dbReference type="EMBL" id="MBC3807617.1"/>
    </source>
</evidence>
<feature type="domain" description="N-acetyltransferase" evidence="2">
    <location>
        <begin position="1"/>
        <end position="151"/>
    </location>
</feature>
<dbReference type="CDD" id="cd04301">
    <property type="entry name" value="NAT_SF"/>
    <property type="match status" value="1"/>
</dbReference>
<accession>A0ABR6X3W0</accession>
<keyword evidence="1" id="KW-0808">Transferase</keyword>
<organism evidence="3 4">
    <name type="scientific">Undibacterium seohonense</name>
    <dbReference type="NCBI Taxonomy" id="1344950"/>
    <lineage>
        <taxon>Bacteria</taxon>
        <taxon>Pseudomonadati</taxon>
        <taxon>Pseudomonadota</taxon>
        <taxon>Betaproteobacteria</taxon>
        <taxon>Burkholderiales</taxon>
        <taxon>Oxalobacteraceae</taxon>
        <taxon>Undibacterium</taxon>
    </lineage>
</organism>
<gene>
    <name evidence="3" type="ORF">H8K52_09710</name>
</gene>
<dbReference type="InterPro" id="IPR016181">
    <property type="entry name" value="Acyl_CoA_acyltransferase"/>
</dbReference>
<protein>
    <submittedName>
        <fullName evidence="3">GNAT family N-acetyltransferase</fullName>
    </submittedName>
</protein>
<dbReference type="PANTHER" id="PTHR13947:SF37">
    <property type="entry name" value="LD18367P"/>
    <property type="match status" value="1"/>
</dbReference>
<dbReference type="EMBL" id="JACOFW010000009">
    <property type="protein sequence ID" value="MBC3807617.1"/>
    <property type="molecule type" value="Genomic_DNA"/>
</dbReference>
<dbReference type="Gene3D" id="3.40.630.30">
    <property type="match status" value="1"/>
</dbReference>
<reference evidence="3 4" key="1">
    <citation type="submission" date="2020-08" db="EMBL/GenBank/DDBJ databases">
        <title>Novel species isolated from subtropical streams in China.</title>
        <authorList>
            <person name="Lu H."/>
        </authorList>
    </citation>
    <scope>NUCLEOTIDE SEQUENCE [LARGE SCALE GENOMIC DNA]</scope>
    <source>
        <strain evidence="3 4">KACC 16656</strain>
    </source>
</reference>
<dbReference type="Proteomes" id="UP000648257">
    <property type="component" value="Unassembled WGS sequence"/>
</dbReference>
<dbReference type="InterPro" id="IPR000182">
    <property type="entry name" value="GNAT_dom"/>
</dbReference>
<sequence length="152" mass="17236">MKILENSKEYLSDFIRLNEEWISHYFQLEETDKKLAADPYQVIDKGGYIFSLVSDEEVVGVCALFNNGDGVYELARMAVSPAHHGKAYSNLLMEHCLAKLTSIQAKKVYLVSNTKLAAAIHLYKKFGFQTVFEGPHPVYSRANIVMERSVEI</sequence>
<comment type="caution">
    <text evidence="3">The sequence shown here is derived from an EMBL/GenBank/DDBJ whole genome shotgun (WGS) entry which is preliminary data.</text>
</comment>
<evidence type="ECO:0000256" key="1">
    <source>
        <dbReference type="ARBA" id="ARBA00022679"/>
    </source>
</evidence>
<dbReference type="InterPro" id="IPR050769">
    <property type="entry name" value="NAT_camello-type"/>
</dbReference>
<name>A0ABR6X3W0_9BURK</name>
<proteinExistence type="predicted"/>